<dbReference type="PANTHER" id="PTHR34299">
    <property type="entry name" value="DIACYLGLYCEROL KINASE"/>
    <property type="match status" value="1"/>
</dbReference>
<keyword evidence="9 17" id="KW-0067">ATP-binding</keyword>
<keyword evidence="4" id="KW-0444">Lipid biosynthesis</keyword>
<dbReference type="InterPro" id="IPR000829">
    <property type="entry name" value="DAGK"/>
</dbReference>
<reference evidence="20 21" key="1">
    <citation type="journal article" date="2015" name="Nature">
        <title>rRNA introns, odd ribosomes, and small enigmatic genomes across a large radiation of phyla.</title>
        <authorList>
            <person name="Brown C.T."/>
            <person name="Hug L.A."/>
            <person name="Thomas B.C."/>
            <person name="Sharon I."/>
            <person name="Castelle C.J."/>
            <person name="Singh A."/>
            <person name="Wilkins M.J."/>
            <person name="Williams K.H."/>
            <person name="Banfield J.F."/>
        </authorList>
    </citation>
    <scope>NUCLEOTIDE SEQUENCE [LARGE SCALE GENOMIC DNA]</scope>
</reference>
<dbReference type="Gene3D" id="1.10.287.3610">
    <property type="match status" value="1"/>
</dbReference>
<feature type="transmembrane region" description="Helical" evidence="19">
    <location>
        <begin position="39"/>
        <end position="58"/>
    </location>
</feature>
<gene>
    <name evidence="20" type="ORF">UU65_C0003G0208</name>
</gene>
<proteinExistence type="inferred from homology"/>
<evidence type="ECO:0000256" key="19">
    <source>
        <dbReference type="SAM" id="Phobius"/>
    </source>
</evidence>
<dbReference type="AlphaFoldDB" id="A0A0G0Z812"/>
<evidence type="ECO:0000256" key="4">
    <source>
        <dbReference type="ARBA" id="ARBA00022516"/>
    </source>
</evidence>
<evidence type="ECO:0000256" key="11">
    <source>
        <dbReference type="ARBA" id="ARBA00023098"/>
    </source>
</evidence>
<evidence type="ECO:0000313" key="21">
    <source>
        <dbReference type="Proteomes" id="UP000033869"/>
    </source>
</evidence>
<evidence type="ECO:0000256" key="13">
    <source>
        <dbReference type="ARBA" id="ARBA00023209"/>
    </source>
</evidence>
<comment type="caution">
    <text evidence="20">The sequence shown here is derived from an EMBL/GenBank/DDBJ whole genome shotgun (WGS) entry which is preliminary data.</text>
</comment>
<keyword evidence="18" id="KW-0460">Magnesium</keyword>
<feature type="binding site" evidence="17">
    <location>
        <position position="84"/>
    </location>
    <ligand>
        <name>ATP</name>
        <dbReference type="ChEBI" id="CHEBI:30616"/>
    </ligand>
</feature>
<dbReference type="GO" id="GO:0016301">
    <property type="term" value="F:kinase activity"/>
    <property type="evidence" value="ECO:0007669"/>
    <property type="project" value="UniProtKB-KW"/>
</dbReference>
<evidence type="ECO:0000256" key="15">
    <source>
        <dbReference type="PIRSR" id="PIRSR600829-1"/>
    </source>
</evidence>
<feature type="binding site" evidence="17">
    <location>
        <position position="36"/>
    </location>
    <ligand>
        <name>ATP</name>
        <dbReference type="ChEBI" id="CHEBI:30616"/>
    </ligand>
</feature>
<keyword evidence="7 17" id="KW-0547">Nucleotide-binding</keyword>
<name>A0A0G0Z812_UNCC2</name>
<evidence type="ECO:0000256" key="7">
    <source>
        <dbReference type="ARBA" id="ARBA00022741"/>
    </source>
</evidence>
<feature type="binding site" evidence="16">
    <location>
        <position position="77"/>
    </location>
    <ligand>
        <name>substrate</name>
    </ligand>
</feature>
<keyword evidence="8" id="KW-0418">Kinase</keyword>
<keyword evidence="3" id="KW-1003">Cell membrane</keyword>
<keyword evidence="6 19" id="KW-0812">Transmembrane</keyword>
<dbReference type="GO" id="GO:0008654">
    <property type="term" value="P:phospholipid biosynthetic process"/>
    <property type="evidence" value="ECO:0007669"/>
    <property type="project" value="UniProtKB-KW"/>
</dbReference>
<evidence type="ECO:0000256" key="2">
    <source>
        <dbReference type="ARBA" id="ARBA00005967"/>
    </source>
</evidence>
<comment type="cofactor">
    <cofactor evidence="18">
        <name>Mg(2+)</name>
        <dbReference type="ChEBI" id="CHEBI:18420"/>
    </cofactor>
    <text evidence="18">Mn(2+), Zn(2+), Cd(2+) and Co(2+) support activity to lesser extents.</text>
</comment>
<evidence type="ECO:0000256" key="9">
    <source>
        <dbReference type="ARBA" id="ARBA00022840"/>
    </source>
</evidence>
<evidence type="ECO:0000256" key="14">
    <source>
        <dbReference type="ARBA" id="ARBA00023264"/>
    </source>
</evidence>
<accession>A0A0G0Z812</accession>
<keyword evidence="10 19" id="KW-1133">Transmembrane helix</keyword>
<protein>
    <submittedName>
        <fullName evidence="20">DgkA protein</fullName>
    </submittedName>
</protein>
<keyword evidence="18" id="KW-0479">Metal-binding</keyword>
<keyword evidence="14" id="KW-1208">Phospholipid metabolism</keyword>
<dbReference type="GO" id="GO:0005886">
    <property type="term" value="C:plasma membrane"/>
    <property type="evidence" value="ECO:0007669"/>
    <property type="project" value="UniProtKB-SubCell"/>
</dbReference>
<keyword evidence="11" id="KW-0443">Lipid metabolism</keyword>
<keyword evidence="12 19" id="KW-0472">Membrane</keyword>
<dbReference type="GO" id="GO:0005524">
    <property type="term" value="F:ATP binding"/>
    <property type="evidence" value="ECO:0007669"/>
    <property type="project" value="UniProtKB-KW"/>
</dbReference>
<evidence type="ECO:0000256" key="17">
    <source>
        <dbReference type="PIRSR" id="PIRSR600829-3"/>
    </source>
</evidence>
<dbReference type="PANTHER" id="PTHR34299:SF1">
    <property type="entry name" value="DIACYLGLYCEROL KINASE"/>
    <property type="match status" value="1"/>
</dbReference>
<feature type="transmembrane region" description="Helical" evidence="19">
    <location>
        <begin position="64"/>
        <end position="83"/>
    </location>
</feature>
<dbReference type="GO" id="GO:0046872">
    <property type="term" value="F:metal ion binding"/>
    <property type="evidence" value="ECO:0007669"/>
    <property type="project" value="UniProtKB-KW"/>
</dbReference>
<dbReference type="Pfam" id="PF01219">
    <property type="entry name" value="DAGK_prokar"/>
    <property type="match status" value="1"/>
</dbReference>
<evidence type="ECO:0000256" key="10">
    <source>
        <dbReference type="ARBA" id="ARBA00022989"/>
    </source>
</evidence>
<evidence type="ECO:0000256" key="12">
    <source>
        <dbReference type="ARBA" id="ARBA00023136"/>
    </source>
</evidence>
<evidence type="ECO:0000256" key="18">
    <source>
        <dbReference type="PIRSR" id="PIRSR600829-4"/>
    </source>
</evidence>
<keyword evidence="5" id="KW-0808">Transferase</keyword>
<evidence type="ECO:0000256" key="3">
    <source>
        <dbReference type="ARBA" id="ARBA00022475"/>
    </source>
</evidence>
<organism evidence="20 21">
    <name type="scientific">candidate division CPR2 bacterium GW2011_GWC1_41_48</name>
    <dbReference type="NCBI Taxonomy" id="1618344"/>
    <lineage>
        <taxon>Bacteria</taxon>
        <taxon>Bacteria division CPR2</taxon>
    </lineage>
</organism>
<feature type="binding site" evidence="18">
    <location>
        <position position="84"/>
    </location>
    <ligand>
        <name>a divalent metal cation</name>
        <dbReference type="ChEBI" id="CHEBI:60240"/>
    </ligand>
</feature>
<dbReference type="CDD" id="cd14263">
    <property type="entry name" value="DAGK_IM_like"/>
    <property type="match status" value="1"/>
</dbReference>
<feature type="transmembrane region" description="Helical" evidence="19">
    <location>
        <begin position="104"/>
        <end position="129"/>
    </location>
</feature>
<dbReference type="EMBL" id="LCBL01000003">
    <property type="protein sequence ID" value="KKS09153.1"/>
    <property type="molecule type" value="Genomic_DNA"/>
</dbReference>
<evidence type="ECO:0000313" key="20">
    <source>
        <dbReference type="EMBL" id="KKS09153.1"/>
    </source>
</evidence>
<comment type="subcellular location">
    <subcellularLocation>
        <location evidence="1">Cell membrane</location>
        <topology evidence="1">Multi-pass membrane protein</topology>
    </subcellularLocation>
</comment>
<evidence type="ECO:0000256" key="1">
    <source>
        <dbReference type="ARBA" id="ARBA00004651"/>
    </source>
</evidence>
<dbReference type="Proteomes" id="UP000033869">
    <property type="component" value="Unassembled WGS sequence"/>
</dbReference>
<sequence>MKSTGLSTKINEKRKKQPLHRSFQSAFRGIKHGTEERNFLIHLFFGFLAISLSFVFNLDLIEKTIIVVLTALVLGVELINSAIERSLDFITTEHHPEIAKIKELMAAVVLVFVVAAFVVGVLIFSKAIFLK</sequence>
<keyword evidence="13" id="KW-0594">Phospholipid biosynthesis</keyword>
<dbReference type="InterPro" id="IPR036945">
    <property type="entry name" value="DAGK_sf"/>
</dbReference>
<evidence type="ECO:0000256" key="8">
    <source>
        <dbReference type="ARBA" id="ARBA00022777"/>
    </source>
</evidence>
<evidence type="ECO:0000256" key="16">
    <source>
        <dbReference type="PIRSR" id="PIRSR600829-2"/>
    </source>
</evidence>
<evidence type="ECO:0000256" key="6">
    <source>
        <dbReference type="ARBA" id="ARBA00022692"/>
    </source>
</evidence>
<feature type="active site" description="Proton acceptor" evidence="15">
    <location>
        <position position="77"/>
    </location>
</feature>
<feature type="binding site" evidence="18">
    <location>
        <position position="36"/>
    </location>
    <ligand>
        <name>a divalent metal cation</name>
        <dbReference type="ChEBI" id="CHEBI:60240"/>
    </ligand>
</feature>
<comment type="similarity">
    <text evidence="2">Belongs to the bacterial diacylglycerol kinase family.</text>
</comment>
<evidence type="ECO:0000256" key="5">
    <source>
        <dbReference type="ARBA" id="ARBA00022679"/>
    </source>
</evidence>